<reference evidence="2 3" key="1">
    <citation type="submission" date="2020-08" db="EMBL/GenBank/DDBJ databases">
        <title>Genomic Encyclopedia of Type Strains, Phase III (KMG-III): the genomes of soil and plant-associated and newly described type strains.</title>
        <authorList>
            <person name="Whitman W."/>
        </authorList>
    </citation>
    <scope>NUCLEOTIDE SEQUENCE [LARGE SCALE GENOMIC DNA]</scope>
    <source>
        <strain evidence="2 3">CECT 4462</strain>
    </source>
</reference>
<accession>A0A839TBC8</accession>
<protein>
    <recommendedName>
        <fullName evidence="4">Transmembrane protein</fullName>
    </recommendedName>
</protein>
<evidence type="ECO:0000313" key="3">
    <source>
        <dbReference type="Proteomes" id="UP000549250"/>
    </source>
</evidence>
<comment type="caution">
    <text evidence="2">The sequence shown here is derived from an EMBL/GenBank/DDBJ whole genome shotgun (WGS) entry which is preliminary data.</text>
</comment>
<keyword evidence="1" id="KW-0812">Transmembrane</keyword>
<name>A0A839TBC8_AZOMA</name>
<dbReference type="Proteomes" id="UP000549250">
    <property type="component" value="Unassembled WGS sequence"/>
</dbReference>
<sequence>MPDSSPRLAYHALGAILACVVVNFLLRTFVKIGGPIASLLFATLIAIGMAFAFHWQAHRGPTPSERRGLVARYALGLGALYTALLVMMENQSTHGLVGLLVFFLHYACYPAMAWIALAPRWFKS</sequence>
<feature type="transmembrane region" description="Helical" evidence="1">
    <location>
        <begin position="69"/>
        <end position="88"/>
    </location>
</feature>
<dbReference type="PROSITE" id="PS51257">
    <property type="entry name" value="PROKAR_LIPOPROTEIN"/>
    <property type="match status" value="1"/>
</dbReference>
<dbReference type="EMBL" id="JACHXI010000021">
    <property type="protein sequence ID" value="MBB3104913.1"/>
    <property type="molecule type" value="Genomic_DNA"/>
</dbReference>
<feature type="transmembrane region" description="Helical" evidence="1">
    <location>
        <begin position="12"/>
        <end position="30"/>
    </location>
</feature>
<feature type="transmembrane region" description="Helical" evidence="1">
    <location>
        <begin position="36"/>
        <end position="57"/>
    </location>
</feature>
<proteinExistence type="predicted"/>
<dbReference type="AlphaFoldDB" id="A0A839TBC8"/>
<feature type="transmembrane region" description="Helical" evidence="1">
    <location>
        <begin position="94"/>
        <end position="117"/>
    </location>
</feature>
<gene>
    <name evidence="2" type="ORF">FHR87_003341</name>
</gene>
<keyword evidence="1" id="KW-0472">Membrane</keyword>
<dbReference type="RefSeq" id="WP_183167770.1">
    <property type="nucleotide sequence ID" value="NZ_JACHXI010000021.1"/>
</dbReference>
<keyword evidence="3" id="KW-1185">Reference proteome</keyword>
<organism evidence="2 3">
    <name type="scientific">Azomonas macrocytogenes</name>
    <name type="common">Azotobacter macrocytogenes</name>
    <dbReference type="NCBI Taxonomy" id="69962"/>
    <lineage>
        <taxon>Bacteria</taxon>
        <taxon>Pseudomonadati</taxon>
        <taxon>Pseudomonadota</taxon>
        <taxon>Gammaproteobacteria</taxon>
        <taxon>Pseudomonadales</taxon>
        <taxon>Pseudomonadaceae</taxon>
        <taxon>Azomonas</taxon>
    </lineage>
</organism>
<evidence type="ECO:0000256" key="1">
    <source>
        <dbReference type="SAM" id="Phobius"/>
    </source>
</evidence>
<keyword evidence="1" id="KW-1133">Transmembrane helix</keyword>
<evidence type="ECO:0000313" key="2">
    <source>
        <dbReference type="EMBL" id="MBB3104913.1"/>
    </source>
</evidence>
<evidence type="ECO:0008006" key="4">
    <source>
        <dbReference type="Google" id="ProtNLM"/>
    </source>
</evidence>